<evidence type="ECO:0000313" key="4">
    <source>
        <dbReference type="Proteomes" id="UP000654075"/>
    </source>
</evidence>
<keyword evidence="2" id="KW-1133">Transmembrane helix</keyword>
<name>A0A813EJH1_POLGL</name>
<evidence type="ECO:0000256" key="2">
    <source>
        <dbReference type="SAM" id="Phobius"/>
    </source>
</evidence>
<feature type="non-terminal residue" evidence="3">
    <location>
        <position position="78"/>
    </location>
</feature>
<feature type="compositionally biased region" description="Basic and acidic residues" evidence="1">
    <location>
        <begin position="9"/>
        <end position="22"/>
    </location>
</feature>
<proteinExistence type="predicted"/>
<keyword evidence="4" id="KW-1185">Reference proteome</keyword>
<feature type="region of interest" description="Disordered" evidence="1">
    <location>
        <begin position="1"/>
        <end position="36"/>
    </location>
</feature>
<dbReference type="AlphaFoldDB" id="A0A813EJH1"/>
<dbReference type="Proteomes" id="UP000654075">
    <property type="component" value="Unassembled WGS sequence"/>
</dbReference>
<evidence type="ECO:0000313" key="3">
    <source>
        <dbReference type="EMBL" id="CAE8600974.1"/>
    </source>
</evidence>
<protein>
    <submittedName>
        <fullName evidence="3">Uncharacterized protein</fullName>
    </submittedName>
</protein>
<sequence length="78" mass="8349">MPLPTSSESRPERARRSDRRSELVPSKDSGVSRAGSSGLLSLRNVAVGLLVVLGICGWQVVLLSSHVDPVHDTQRGSE</sequence>
<keyword evidence="2" id="KW-0472">Membrane</keyword>
<keyword evidence="2" id="KW-0812">Transmembrane</keyword>
<gene>
    <name evidence="3" type="ORF">PGLA1383_LOCUS19277</name>
</gene>
<reference evidence="3" key="1">
    <citation type="submission" date="2021-02" db="EMBL/GenBank/DDBJ databases">
        <authorList>
            <person name="Dougan E. K."/>
            <person name="Rhodes N."/>
            <person name="Thang M."/>
            <person name="Chan C."/>
        </authorList>
    </citation>
    <scope>NUCLEOTIDE SEQUENCE</scope>
</reference>
<organism evidence="3 4">
    <name type="scientific">Polarella glacialis</name>
    <name type="common">Dinoflagellate</name>
    <dbReference type="NCBI Taxonomy" id="89957"/>
    <lineage>
        <taxon>Eukaryota</taxon>
        <taxon>Sar</taxon>
        <taxon>Alveolata</taxon>
        <taxon>Dinophyceae</taxon>
        <taxon>Suessiales</taxon>
        <taxon>Suessiaceae</taxon>
        <taxon>Polarella</taxon>
    </lineage>
</organism>
<evidence type="ECO:0000256" key="1">
    <source>
        <dbReference type="SAM" id="MobiDB-lite"/>
    </source>
</evidence>
<feature type="transmembrane region" description="Helical" evidence="2">
    <location>
        <begin position="45"/>
        <end position="65"/>
    </location>
</feature>
<comment type="caution">
    <text evidence="3">The sequence shown here is derived from an EMBL/GenBank/DDBJ whole genome shotgun (WGS) entry which is preliminary data.</text>
</comment>
<accession>A0A813EJH1</accession>
<dbReference type="EMBL" id="CAJNNV010012664">
    <property type="protein sequence ID" value="CAE8600974.1"/>
    <property type="molecule type" value="Genomic_DNA"/>
</dbReference>